<dbReference type="Proteomes" id="UP000279833">
    <property type="component" value="Unassembled WGS sequence"/>
</dbReference>
<evidence type="ECO:0000313" key="1">
    <source>
        <dbReference type="EMBL" id="VDP03155.1"/>
    </source>
</evidence>
<proteinExistence type="predicted"/>
<evidence type="ECO:0000313" key="3">
    <source>
        <dbReference type="WBParaSite" id="SCUD_0000634501-mRNA-1"/>
    </source>
</evidence>
<dbReference type="AlphaFoldDB" id="A0A183JUF4"/>
<gene>
    <name evidence="1" type="ORF">SCUD_LOCUS6343</name>
</gene>
<keyword evidence="2" id="KW-1185">Reference proteome</keyword>
<reference evidence="1 2" key="2">
    <citation type="submission" date="2018-11" db="EMBL/GenBank/DDBJ databases">
        <authorList>
            <consortium name="Pathogen Informatics"/>
        </authorList>
    </citation>
    <scope>NUCLEOTIDE SEQUENCE [LARGE SCALE GENOMIC DNA]</scope>
    <source>
        <strain evidence="1">Dakar</strain>
        <strain evidence="2">Dakar, Senegal</strain>
    </source>
</reference>
<sequence>MRWLCDTTNKLIEKYSKPERPVMNKGGRPITEIQEQSNRWVEYFEEFLNRPVPLNPLDIEASHTDIHIGVTSPAIDEIMMIIRQIESGKVAEPDNILSEALKSDVEVTASMFHALVKKI</sequence>
<reference evidence="3" key="1">
    <citation type="submission" date="2016-06" db="UniProtKB">
        <authorList>
            <consortium name="WormBaseParasite"/>
        </authorList>
    </citation>
    <scope>IDENTIFICATION</scope>
</reference>
<dbReference type="EMBL" id="UZAK01013614">
    <property type="protein sequence ID" value="VDP03155.1"/>
    <property type="molecule type" value="Genomic_DNA"/>
</dbReference>
<organism evidence="3">
    <name type="scientific">Schistosoma curassoni</name>
    <dbReference type="NCBI Taxonomy" id="6186"/>
    <lineage>
        <taxon>Eukaryota</taxon>
        <taxon>Metazoa</taxon>
        <taxon>Spiralia</taxon>
        <taxon>Lophotrochozoa</taxon>
        <taxon>Platyhelminthes</taxon>
        <taxon>Trematoda</taxon>
        <taxon>Digenea</taxon>
        <taxon>Strigeidida</taxon>
        <taxon>Schistosomatoidea</taxon>
        <taxon>Schistosomatidae</taxon>
        <taxon>Schistosoma</taxon>
    </lineage>
</organism>
<name>A0A183JUF4_9TREM</name>
<protein>
    <submittedName>
        <fullName evidence="1 3">Uncharacterized protein</fullName>
    </submittedName>
</protein>
<evidence type="ECO:0000313" key="2">
    <source>
        <dbReference type="Proteomes" id="UP000279833"/>
    </source>
</evidence>
<dbReference type="WBParaSite" id="SCUD_0000634501-mRNA-1">
    <property type="protein sequence ID" value="SCUD_0000634501-mRNA-1"/>
    <property type="gene ID" value="SCUD_0000634501"/>
</dbReference>
<accession>A0A183JUF4</accession>